<organism evidence="2 4">
    <name type="scientific">Didymodactylos carnosus</name>
    <dbReference type="NCBI Taxonomy" id="1234261"/>
    <lineage>
        <taxon>Eukaryota</taxon>
        <taxon>Metazoa</taxon>
        <taxon>Spiralia</taxon>
        <taxon>Gnathifera</taxon>
        <taxon>Rotifera</taxon>
        <taxon>Eurotatoria</taxon>
        <taxon>Bdelloidea</taxon>
        <taxon>Philodinida</taxon>
        <taxon>Philodinidae</taxon>
        <taxon>Didymodactylos</taxon>
    </lineage>
</organism>
<comment type="caution">
    <text evidence="2">The sequence shown here is derived from an EMBL/GenBank/DDBJ whole genome shotgun (WGS) entry which is preliminary data.</text>
</comment>
<feature type="signal peptide" evidence="1">
    <location>
        <begin position="1"/>
        <end position="15"/>
    </location>
</feature>
<dbReference type="Proteomes" id="UP000677228">
    <property type="component" value="Unassembled WGS sequence"/>
</dbReference>
<accession>A0A8S2CZI2</accession>
<evidence type="ECO:0000313" key="2">
    <source>
        <dbReference type="EMBL" id="CAF0841962.1"/>
    </source>
</evidence>
<protein>
    <submittedName>
        <fullName evidence="2">Uncharacterized protein</fullName>
    </submittedName>
</protein>
<reference evidence="2" key="1">
    <citation type="submission" date="2021-02" db="EMBL/GenBank/DDBJ databases">
        <authorList>
            <person name="Nowell W R."/>
        </authorList>
    </citation>
    <scope>NUCLEOTIDE SEQUENCE</scope>
</reference>
<sequence length="236" mass="26237">MHLLLLLCYISFVCGKIYQSTIDKDLAEIDRENKALLSINFIKLLTNVTASTCKIADQCCPEKRSLLSSNPEQFLELCLSGPLVSAVTNCSAAGDLINLFAQQTQSEMIKIILVGAEFQAKRKQEGFEERVITEYCTPDERATAVCSFGAGDSKSNCTRKILQGLAAKDENSYNEYIRKNKQSIAEMKQILSNIKSSNDGGNDSKYNDGIKLQVTRGSLVFLLILLVCYQMYQSKI</sequence>
<feature type="chain" id="PRO_5036273377" evidence="1">
    <location>
        <begin position="16"/>
        <end position="236"/>
    </location>
</feature>
<dbReference type="EMBL" id="CAJOBA010002044">
    <property type="protein sequence ID" value="CAF3626909.1"/>
    <property type="molecule type" value="Genomic_DNA"/>
</dbReference>
<evidence type="ECO:0000313" key="4">
    <source>
        <dbReference type="Proteomes" id="UP000677228"/>
    </source>
</evidence>
<proteinExistence type="predicted"/>
<keyword evidence="1" id="KW-0732">Signal</keyword>
<gene>
    <name evidence="2" type="ORF">OVA965_LOCUS6688</name>
    <name evidence="3" type="ORF">TMI583_LOCUS6684</name>
</gene>
<name>A0A8S2CZI2_9BILA</name>
<dbReference type="Proteomes" id="UP000682733">
    <property type="component" value="Unassembled WGS sequence"/>
</dbReference>
<evidence type="ECO:0000313" key="3">
    <source>
        <dbReference type="EMBL" id="CAF3626909.1"/>
    </source>
</evidence>
<dbReference type="AlphaFoldDB" id="A0A8S2CZI2"/>
<dbReference type="EMBL" id="CAJNOK010002044">
    <property type="protein sequence ID" value="CAF0841962.1"/>
    <property type="molecule type" value="Genomic_DNA"/>
</dbReference>
<evidence type="ECO:0000256" key="1">
    <source>
        <dbReference type="SAM" id="SignalP"/>
    </source>
</evidence>